<gene>
    <name evidence="2" type="ORF">EZE20_12290</name>
</gene>
<keyword evidence="2" id="KW-0176">Collagen</keyword>
<keyword evidence="3" id="KW-1185">Reference proteome</keyword>
<dbReference type="RefSeq" id="WP_132118019.1">
    <property type="nucleotide sequence ID" value="NZ_SMJU01000007.1"/>
</dbReference>
<evidence type="ECO:0000256" key="1">
    <source>
        <dbReference type="SAM" id="MobiDB-lite"/>
    </source>
</evidence>
<dbReference type="Gene3D" id="1.20.5.320">
    <property type="entry name" value="6-Phosphogluconate Dehydrogenase, domain 3"/>
    <property type="match status" value="1"/>
</dbReference>
<dbReference type="PROSITE" id="PS51257">
    <property type="entry name" value="PROKAR_LIPOPROTEIN"/>
    <property type="match status" value="1"/>
</dbReference>
<dbReference type="OrthoDB" id="949042at2"/>
<reference evidence="2 3" key="1">
    <citation type="submission" date="2019-02" db="EMBL/GenBank/DDBJ databases">
        <title>Arundinibacter roseus gen. nov., sp. nov., a new member of the family Cytophagaceae.</title>
        <authorList>
            <person name="Szuroczki S."/>
            <person name="Khayer B."/>
            <person name="Sproer C."/>
            <person name="Toumi M."/>
            <person name="Szabo A."/>
            <person name="Felfoldi T."/>
            <person name="Schumann P."/>
            <person name="Toth E."/>
        </authorList>
    </citation>
    <scope>NUCLEOTIDE SEQUENCE [LARGE SCALE GENOMIC DNA]</scope>
    <source>
        <strain evidence="2 3">DMA-k-7a</strain>
    </source>
</reference>
<comment type="caution">
    <text evidence="2">The sequence shown here is derived from an EMBL/GenBank/DDBJ whole genome shotgun (WGS) entry which is preliminary data.</text>
</comment>
<proteinExistence type="predicted"/>
<evidence type="ECO:0000313" key="2">
    <source>
        <dbReference type="EMBL" id="TDB64452.1"/>
    </source>
</evidence>
<dbReference type="EMBL" id="SMJU01000007">
    <property type="protein sequence ID" value="TDB64452.1"/>
    <property type="molecule type" value="Genomic_DNA"/>
</dbReference>
<feature type="compositionally biased region" description="Low complexity" evidence="1">
    <location>
        <begin position="27"/>
        <end position="39"/>
    </location>
</feature>
<dbReference type="AlphaFoldDB" id="A0A4R4KCE1"/>
<dbReference type="Proteomes" id="UP000295706">
    <property type="component" value="Unassembled WGS sequence"/>
</dbReference>
<evidence type="ECO:0000313" key="3">
    <source>
        <dbReference type="Proteomes" id="UP000295706"/>
    </source>
</evidence>
<protein>
    <submittedName>
        <fullName evidence="2">Collagen-like protein</fullName>
    </submittedName>
</protein>
<accession>A0A4R4KCE1</accession>
<feature type="region of interest" description="Disordered" evidence="1">
    <location>
        <begin position="27"/>
        <end position="57"/>
    </location>
</feature>
<organism evidence="2 3">
    <name type="scientific">Arundinibacter roseus</name>
    <dbReference type="NCBI Taxonomy" id="2070510"/>
    <lineage>
        <taxon>Bacteria</taxon>
        <taxon>Pseudomonadati</taxon>
        <taxon>Bacteroidota</taxon>
        <taxon>Cytophagia</taxon>
        <taxon>Cytophagales</taxon>
        <taxon>Spirosomataceae</taxon>
        <taxon>Arundinibacter</taxon>
    </lineage>
</organism>
<name>A0A4R4KCE1_9BACT</name>
<sequence>MTRKLLYALMIGLLPFLYSCEGPQGEIGPQGPAGPQGVAGEKGEPGESSGSGAFQFSTGEISTDEEGDVSFSLELNEDVAASVEKGVVLVYAKSGNLWFPLPGIVFFGEEIANFTFVYGLDGVDLTFFLLQTTGADARTFQDIRIVLVPAINGRLNAEIDYKDYNAVKKAFNLAD</sequence>